<dbReference type="PROSITE" id="PS51123">
    <property type="entry name" value="OMPA_2"/>
    <property type="match status" value="1"/>
</dbReference>
<dbReference type="Pfam" id="PF00691">
    <property type="entry name" value="OmpA"/>
    <property type="match status" value="1"/>
</dbReference>
<dbReference type="Proteomes" id="UP000309061">
    <property type="component" value="Chromosome"/>
</dbReference>
<feature type="transmembrane region" description="Helical" evidence="3">
    <location>
        <begin position="97"/>
        <end position="116"/>
    </location>
</feature>
<feature type="transmembrane region" description="Helical" evidence="3">
    <location>
        <begin position="64"/>
        <end position="85"/>
    </location>
</feature>
<evidence type="ECO:0000256" key="3">
    <source>
        <dbReference type="SAM" id="Phobius"/>
    </source>
</evidence>
<feature type="transmembrane region" description="Helical" evidence="3">
    <location>
        <begin position="6"/>
        <end position="26"/>
    </location>
</feature>
<evidence type="ECO:0000313" key="5">
    <source>
        <dbReference type="EMBL" id="QGM47001.1"/>
    </source>
</evidence>
<name>A0A6B8KIY1_9HYPH</name>
<dbReference type="GO" id="GO:0016020">
    <property type="term" value="C:membrane"/>
    <property type="evidence" value="ECO:0007669"/>
    <property type="project" value="UniProtKB-UniRule"/>
</dbReference>
<dbReference type="EMBL" id="CP046052">
    <property type="protein sequence ID" value="QGM47001.1"/>
    <property type="molecule type" value="Genomic_DNA"/>
</dbReference>
<accession>A0A6B8KIY1</accession>
<sequence length="360" mass="38032">MVFYISHYWFWLFAIFVIGLTNGLLAKEAEKRRKISPWLGWFALAFGVGLALALLSVLGGRAGVWLETGLASFASFIAGAVAGVLARHGSLREHRNWALGLAPCVMLWWAGNMFGMPRLEAGLRQSVEAAVAKAGGDPKNLLVDGRDVLLPSSAADRAALAAEIAKVDGVRLVQGTDWVFGEKPQAGPGPENLPPANSAPANEEKADLPAKGDQGGTGAADAAKTPAERSKAAKTLLARLPSSGPLDLPACQGAIEAEQALQRIEFRGRGTAVHRAAAETLDRIAELLQRCPEAKAEIVVRADRNAEESRGLARRRAERLAQYLIAEGIASGRLSTAVRGAEPEAPGGGGRAQSIEFVLK</sequence>
<dbReference type="InterPro" id="IPR036737">
    <property type="entry name" value="OmpA-like_sf"/>
</dbReference>
<keyword evidence="1 3" id="KW-0472">Membrane</keyword>
<keyword evidence="3" id="KW-1133">Transmembrane helix</keyword>
<dbReference type="Gene3D" id="3.30.1330.60">
    <property type="entry name" value="OmpA-like domain"/>
    <property type="match status" value="1"/>
</dbReference>
<evidence type="ECO:0000313" key="6">
    <source>
        <dbReference type="Proteomes" id="UP000309061"/>
    </source>
</evidence>
<keyword evidence="6" id="KW-1185">Reference proteome</keyword>
<gene>
    <name evidence="5" type="ORF">H2LOC_015620</name>
</gene>
<evidence type="ECO:0000259" key="4">
    <source>
        <dbReference type="PROSITE" id="PS51123"/>
    </source>
</evidence>
<dbReference type="SUPFAM" id="SSF103088">
    <property type="entry name" value="OmpA-like"/>
    <property type="match status" value="1"/>
</dbReference>
<feature type="transmembrane region" description="Helical" evidence="3">
    <location>
        <begin position="38"/>
        <end position="58"/>
    </location>
</feature>
<dbReference type="KEGG" id="mhey:H2LOC_015620"/>
<organism evidence="5 6">
    <name type="scientific">Methylocystis heyeri</name>
    <dbReference type="NCBI Taxonomy" id="391905"/>
    <lineage>
        <taxon>Bacteria</taxon>
        <taxon>Pseudomonadati</taxon>
        <taxon>Pseudomonadota</taxon>
        <taxon>Alphaproteobacteria</taxon>
        <taxon>Hyphomicrobiales</taxon>
        <taxon>Methylocystaceae</taxon>
        <taxon>Methylocystis</taxon>
    </lineage>
</organism>
<keyword evidence="3" id="KW-0812">Transmembrane</keyword>
<evidence type="ECO:0000256" key="2">
    <source>
        <dbReference type="SAM" id="MobiDB-lite"/>
    </source>
</evidence>
<evidence type="ECO:0000256" key="1">
    <source>
        <dbReference type="PROSITE-ProRule" id="PRU00473"/>
    </source>
</evidence>
<protein>
    <submittedName>
        <fullName evidence="5">OmpA family protein</fullName>
    </submittedName>
</protein>
<reference evidence="5 6" key="1">
    <citation type="submission" date="2019-11" db="EMBL/GenBank/DDBJ databases">
        <title>The genome sequence of Methylocystis heyeri.</title>
        <authorList>
            <person name="Oshkin I.Y."/>
            <person name="Miroshnikov K."/>
            <person name="Dedysh S.N."/>
        </authorList>
    </citation>
    <scope>NUCLEOTIDE SEQUENCE [LARGE SCALE GENOMIC DNA]</scope>
    <source>
        <strain evidence="5 6">H2</strain>
    </source>
</reference>
<proteinExistence type="predicted"/>
<dbReference type="RefSeq" id="WP_136498045.1">
    <property type="nucleotide sequence ID" value="NZ_CP046052.1"/>
</dbReference>
<feature type="domain" description="OmpA-like" evidence="4">
    <location>
        <begin position="253"/>
        <end position="360"/>
    </location>
</feature>
<dbReference type="AlphaFoldDB" id="A0A6B8KIY1"/>
<dbReference type="InterPro" id="IPR006665">
    <property type="entry name" value="OmpA-like"/>
</dbReference>
<feature type="region of interest" description="Disordered" evidence="2">
    <location>
        <begin position="181"/>
        <end position="230"/>
    </location>
</feature>
<dbReference type="OrthoDB" id="9782229at2"/>